<feature type="chain" id="PRO_5039199448" description="Superoxide dismutase [Cu-Zn]" evidence="4">
    <location>
        <begin position="17"/>
        <end position="186"/>
    </location>
</feature>
<dbReference type="SUPFAM" id="SSF49329">
    <property type="entry name" value="Cu,Zn superoxide dismutase-like"/>
    <property type="match status" value="1"/>
</dbReference>
<dbReference type="InterPro" id="IPR024134">
    <property type="entry name" value="SOD_Cu/Zn_/chaperone"/>
</dbReference>
<keyword evidence="3" id="KW-0479">Metal-binding</keyword>
<evidence type="ECO:0000313" key="7">
    <source>
        <dbReference type="Proteomes" id="UP000184476"/>
    </source>
</evidence>
<dbReference type="PROSITE" id="PS51257">
    <property type="entry name" value="PROKAR_LIPOPROTEIN"/>
    <property type="match status" value="1"/>
</dbReference>
<dbReference type="PANTHER" id="PTHR10003">
    <property type="entry name" value="SUPEROXIDE DISMUTASE CU-ZN -RELATED"/>
    <property type="match status" value="1"/>
</dbReference>
<dbReference type="GO" id="GO:0004784">
    <property type="term" value="F:superoxide dismutase activity"/>
    <property type="evidence" value="ECO:0007669"/>
    <property type="project" value="UniProtKB-EC"/>
</dbReference>
<keyword evidence="3" id="KW-0862">Zinc</keyword>
<name>A0A1M4Z6R8_9BACL</name>
<comment type="function">
    <text evidence="2">Destroys radicals which are normally produced within the cells and which are toxic to biological systems. May play a role in favoring mycobacterial survival in phagocytes.</text>
</comment>
<protein>
    <recommendedName>
        <fullName evidence="3">Superoxide dismutase [Cu-Zn]</fullName>
        <ecNumber evidence="3">1.15.1.1</ecNumber>
    </recommendedName>
</protein>
<dbReference type="EMBL" id="FQVL01000008">
    <property type="protein sequence ID" value="SHF13700.1"/>
    <property type="molecule type" value="Genomic_DNA"/>
</dbReference>
<dbReference type="InterPro" id="IPR036423">
    <property type="entry name" value="SOD-like_Cu/Zn_dom_sf"/>
</dbReference>
<dbReference type="Proteomes" id="UP000184476">
    <property type="component" value="Unassembled WGS sequence"/>
</dbReference>
<dbReference type="OrthoDB" id="9792957at2"/>
<dbReference type="InterPro" id="IPR018152">
    <property type="entry name" value="SOD_Cu/Zn_BS"/>
</dbReference>
<dbReference type="AlphaFoldDB" id="A0A1M4Z6R8"/>
<comment type="catalytic activity">
    <reaction evidence="3">
        <text>2 superoxide + 2 H(+) = H2O2 + O2</text>
        <dbReference type="Rhea" id="RHEA:20696"/>
        <dbReference type="ChEBI" id="CHEBI:15378"/>
        <dbReference type="ChEBI" id="CHEBI:15379"/>
        <dbReference type="ChEBI" id="CHEBI:16240"/>
        <dbReference type="ChEBI" id="CHEBI:18421"/>
        <dbReference type="EC" id="1.15.1.1"/>
    </reaction>
</comment>
<evidence type="ECO:0000256" key="3">
    <source>
        <dbReference type="RuleBase" id="RU000393"/>
    </source>
</evidence>
<comment type="cofactor">
    <cofactor evidence="3">
        <name>Zn(2+)</name>
        <dbReference type="ChEBI" id="CHEBI:29105"/>
    </cofactor>
    <text evidence="3">Binds 1 zinc ion per subunit.</text>
</comment>
<sequence length="186" mass="19938">MSRVLLLFMIMVTVLAGCMSLDKAATGSKQPQKVKNEPQRATAKLIDQTGKSVGTASFEEVQNGVKMELAVTNIAPGQHGLHIHEVGKCTLPDFQSAKKHFNPTHKEHGEKNPKGKHMGDMLNLTVDSTGKANASLVLAGVTLQKGQAHSLFHFGGTSIVIHEKIDDYKTDPSGDSGKRIACGVIQ</sequence>
<keyword evidence="3" id="KW-0560">Oxidoreductase</keyword>
<evidence type="ECO:0000256" key="4">
    <source>
        <dbReference type="SAM" id="SignalP"/>
    </source>
</evidence>
<keyword evidence="3" id="KW-0186">Copper</keyword>
<dbReference type="CDD" id="cd00305">
    <property type="entry name" value="Cu-Zn_Superoxide_Dismutase"/>
    <property type="match status" value="1"/>
</dbReference>
<feature type="signal peptide" evidence="4">
    <location>
        <begin position="1"/>
        <end position="16"/>
    </location>
</feature>
<dbReference type="PROSITE" id="PS00332">
    <property type="entry name" value="SOD_CU_ZN_2"/>
    <property type="match status" value="1"/>
</dbReference>
<proteinExistence type="inferred from homology"/>
<dbReference type="RefSeq" id="WP_073155300.1">
    <property type="nucleotide sequence ID" value="NZ_FQVL01000008.1"/>
</dbReference>
<evidence type="ECO:0000313" key="6">
    <source>
        <dbReference type="EMBL" id="SHF13700.1"/>
    </source>
</evidence>
<comment type="cofactor">
    <cofactor evidence="3">
        <name>Cu cation</name>
        <dbReference type="ChEBI" id="CHEBI:23378"/>
    </cofactor>
    <text evidence="3">Binds 1 copper ion per subunit.</text>
</comment>
<dbReference type="Gene3D" id="2.60.40.200">
    <property type="entry name" value="Superoxide dismutase, copper/zinc binding domain"/>
    <property type="match status" value="1"/>
</dbReference>
<dbReference type="Pfam" id="PF00080">
    <property type="entry name" value="Sod_Cu"/>
    <property type="match status" value="1"/>
</dbReference>
<keyword evidence="4" id="KW-0732">Signal</keyword>
<evidence type="ECO:0000256" key="1">
    <source>
        <dbReference type="ARBA" id="ARBA00010457"/>
    </source>
</evidence>
<feature type="domain" description="Superoxide dismutase copper/zinc binding" evidence="5">
    <location>
        <begin position="54"/>
        <end position="185"/>
    </location>
</feature>
<accession>A0A1M4Z6R8</accession>
<dbReference type="InterPro" id="IPR001424">
    <property type="entry name" value="SOD_Cu_Zn_dom"/>
</dbReference>
<dbReference type="GO" id="GO:0005507">
    <property type="term" value="F:copper ion binding"/>
    <property type="evidence" value="ECO:0007669"/>
    <property type="project" value="InterPro"/>
</dbReference>
<dbReference type="EC" id="1.15.1.1" evidence="3"/>
<comment type="similarity">
    <text evidence="1 3">Belongs to the Cu-Zn superoxide dismutase family.</text>
</comment>
<evidence type="ECO:0000256" key="2">
    <source>
        <dbReference type="ARBA" id="ARBA00024900"/>
    </source>
</evidence>
<gene>
    <name evidence="6" type="ORF">SAMN05444392_10871</name>
</gene>
<evidence type="ECO:0000259" key="5">
    <source>
        <dbReference type="Pfam" id="PF00080"/>
    </source>
</evidence>
<reference evidence="6 7" key="1">
    <citation type="submission" date="2016-11" db="EMBL/GenBank/DDBJ databases">
        <authorList>
            <person name="Jaros S."/>
            <person name="Januszkiewicz K."/>
            <person name="Wedrychowicz H."/>
        </authorList>
    </citation>
    <scope>NUCLEOTIDE SEQUENCE [LARGE SCALE GENOMIC DNA]</scope>
    <source>
        <strain evidence="6 7">DSM 44666</strain>
    </source>
</reference>
<keyword evidence="7" id="KW-1185">Reference proteome</keyword>
<organism evidence="6 7">
    <name type="scientific">Seinonella peptonophila</name>
    <dbReference type="NCBI Taxonomy" id="112248"/>
    <lineage>
        <taxon>Bacteria</taxon>
        <taxon>Bacillati</taxon>
        <taxon>Bacillota</taxon>
        <taxon>Bacilli</taxon>
        <taxon>Bacillales</taxon>
        <taxon>Thermoactinomycetaceae</taxon>
        <taxon>Seinonella</taxon>
    </lineage>
</organism>
<dbReference type="STRING" id="112248.SAMN05444392_10871"/>